<name>A0ABT5QI80_9GAMM</name>
<evidence type="ECO:0000313" key="2">
    <source>
        <dbReference type="EMBL" id="MDD1780031.1"/>
    </source>
</evidence>
<proteinExistence type="predicted"/>
<feature type="chain" id="PRO_5046037583" evidence="1">
    <location>
        <begin position="25"/>
        <end position="100"/>
    </location>
</feature>
<sequence>MHHILKILPSAAMLTLATSLYANALDLENLKPPVWLYENGSVVPQAVLNEISHECGIEEAATKVANAKAGEAKPALEALIIAAECFNAYGFKRESALPQL</sequence>
<keyword evidence="1" id="KW-0732">Signal</keyword>
<accession>A0ABT5QI80</accession>
<gene>
    <name evidence="2" type="ORF">LRP49_02360</name>
</gene>
<dbReference type="EMBL" id="JAJUBB010000001">
    <property type="protein sequence ID" value="MDD1780031.1"/>
    <property type="molecule type" value="Genomic_DNA"/>
</dbReference>
<dbReference type="RefSeq" id="WP_274139924.1">
    <property type="nucleotide sequence ID" value="NZ_JAJUBB010000001.1"/>
</dbReference>
<dbReference type="Proteomes" id="UP001149821">
    <property type="component" value="Unassembled WGS sequence"/>
</dbReference>
<protein>
    <submittedName>
        <fullName evidence="2">Uncharacterized protein</fullName>
    </submittedName>
</protein>
<feature type="signal peptide" evidence="1">
    <location>
        <begin position="1"/>
        <end position="24"/>
    </location>
</feature>
<comment type="caution">
    <text evidence="2">The sequence shown here is derived from an EMBL/GenBank/DDBJ whole genome shotgun (WGS) entry which is preliminary data.</text>
</comment>
<keyword evidence="3" id="KW-1185">Reference proteome</keyword>
<organism evidence="2 3">
    <name type="scientific">Enterovibrio qingdaonensis</name>
    <dbReference type="NCBI Taxonomy" id="2899818"/>
    <lineage>
        <taxon>Bacteria</taxon>
        <taxon>Pseudomonadati</taxon>
        <taxon>Pseudomonadota</taxon>
        <taxon>Gammaproteobacteria</taxon>
        <taxon>Vibrionales</taxon>
        <taxon>Vibrionaceae</taxon>
        <taxon>Enterovibrio</taxon>
    </lineage>
</organism>
<reference evidence="2" key="1">
    <citation type="submission" date="2021-12" db="EMBL/GenBank/DDBJ databases">
        <title>Enterovibrio ZSDZ35 sp. nov. and Enterovibrio ZSDZ42 sp. nov., isolated from coastal seawater in Qingdao.</title>
        <authorList>
            <person name="Zhang P."/>
        </authorList>
    </citation>
    <scope>NUCLEOTIDE SEQUENCE</scope>
    <source>
        <strain evidence="2">ZSDZ35</strain>
    </source>
</reference>
<evidence type="ECO:0000256" key="1">
    <source>
        <dbReference type="SAM" id="SignalP"/>
    </source>
</evidence>
<evidence type="ECO:0000313" key="3">
    <source>
        <dbReference type="Proteomes" id="UP001149821"/>
    </source>
</evidence>